<keyword evidence="1" id="KW-0732">Signal</keyword>
<dbReference type="SMART" id="SM00245">
    <property type="entry name" value="TSPc"/>
    <property type="match status" value="1"/>
</dbReference>
<dbReference type="GO" id="GO:0008236">
    <property type="term" value="F:serine-type peptidase activity"/>
    <property type="evidence" value="ECO:0007669"/>
    <property type="project" value="InterPro"/>
</dbReference>
<dbReference type="Gene3D" id="2.30.42.10">
    <property type="match status" value="1"/>
</dbReference>
<dbReference type="PANTHER" id="PTHR32060:SF30">
    <property type="entry name" value="CARBOXY-TERMINAL PROCESSING PROTEASE CTPA"/>
    <property type="match status" value="1"/>
</dbReference>
<dbReference type="InterPro" id="IPR036034">
    <property type="entry name" value="PDZ_sf"/>
</dbReference>
<reference evidence="3 4" key="1">
    <citation type="journal article" date="2019" name="Nat. Microbiol.">
        <title>Mediterranean grassland soil C-N compound turnover is dependent on rainfall and depth, and is mediated by genomically divergent microorganisms.</title>
        <authorList>
            <person name="Diamond S."/>
            <person name="Andeer P.F."/>
            <person name="Li Z."/>
            <person name="Crits-Christoph A."/>
            <person name="Burstein D."/>
            <person name="Anantharaman K."/>
            <person name="Lane K.R."/>
            <person name="Thomas B.C."/>
            <person name="Pan C."/>
            <person name="Northen T.R."/>
            <person name="Banfield J.F."/>
        </authorList>
    </citation>
    <scope>NUCLEOTIDE SEQUENCE [LARGE SCALE GENOMIC DNA]</scope>
    <source>
        <strain evidence="3">WS_11</strain>
    </source>
</reference>
<evidence type="ECO:0000313" key="3">
    <source>
        <dbReference type="EMBL" id="TMQ73540.1"/>
    </source>
</evidence>
<dbReference type="Pfam" id="PF17820">
    <property type="entry name" value="PDZ_6"/>
    <property type="match status" value="1"/>
</dbReference>
<dbReference type="Gene3D" id="3.90.226.10">
    <property type="entry name" value="2-enoyl-CoA Hydratase, Chain A, domain 1"/>
    <property type="match status" value="1"/>
</dbReference>
<dbReference type="SUPFAM" id="SSF52096">
    <property type="entry name" value="ClpP/crotonase"/>
    <property type="match status" value="1"/>
</dbReference>
<dbReference type="SUPFAM" id="SSF50156">
    <property type="entry name" value="PDZ domain-like"/>
    <property type="match status" value="1"/>
</dbReference>
<dbReference type="GO" id="GO:0030288">
    <property type="term" value="C:outer membrane-bounded periplasmic space"/>
    <property type="evidence" value="ECO:0007669"/>
    <property type="project" value="TreeGrafter"/>
</dbReference>
<dbReference type="GO" id="GO:0007165">
    <property type="term" value="P:signal transduction"/>
    <property type="evidence" value="ECO:0007669"/>
    <property type="project" value="TreeGrafter"/>
</dbReference>
<dbReference type="CDD" id="cd07562">
    <property type="entry name" value="Peptidase_S41_TRI"/>
    <property type="match status" value="1"/>
</dbReference>
<organism evidence="3 4">
    <name type="scientific">Eiseniibacteriota bacterium</name>
    <dbReference type="NCBI Taxonomy" id="2212470"/>
    <lineage>
        <taxon>Bacteria</taxon>
        <taxon>Candidatus Eiseniibacteriota</taxon>
    </lineage>
</organism>
<feature type="chain" id="PRO_5021841658" description="Tail specific protease domain-containing protein" evidence="1">
    <location>
        <begin position="26"/>
        <end position="408"/>
    </location>
</feature>
<evidence type="ECO:0000313" key="4">
    <source>
        <dbReference type="Proteomes" id="UP000319771"/>
    </source>
</evidence>
<comment type="caution">
    <text evidence="3">The sequence shown here is derived from an EMBL/GenBank/DDBJ whole genome shotgun (WGS) entry which is preliminary data.</text>
</comment>
<gene>
    <name evidence="3" type="ORF">E6K81_04220</name>
</gene>
<evidence type="ECO:0000256" key="1">
    <source>
        <dbReference type="SAM" id="SignalP"/>
    </source>
</evidence>
<dbReference type="GO" id="GO:0004175">
    <property type="term" value="F:endopeptidase activity"/>
    <property type="evidence" value="ECO:0007669"/>
    <property type="project" value="TreeGrafter"/>
</dbReference>
<accession>A0A538UCE6</accession>
<name>A0A538UCE6_UNCEI</name>
<feature type="signal peptide" evidence="1">
    <location>
        <begin position="1"/>
        <end position="25"/>
    </location>
</feature>
<proteinExistence type="predicted"/>
<dbReference type="Gene3D" id="3.30.750.44">
    <property type="match status" value="1"/>
</dbReference>
<dbReference type="InterPro" id="IPR029045">
    <property type="entry name" value="ClpP/crotonase-like_dom_sf"/>
</dbReference>
<dbReference type="InterPro" id="IPR041489">
    <property type="entry name" value="PDZ_6"/>
</dbReference>
<dbReference type="EMBL" id="VBPB01000063">
    <property type="protein sequence ID" value="TMQ73540.1"/>
    <property type="molecule type" value="Genomic_DNA"/>
</dbReference>
<sequence>MPTAGRVLLGLAVIAALLVGTESHAFDAGAAFDHAWTDARDHLYDAALAARFFTEADRLRLRERLRSAPDIATLADSVNDYLDQLHVSHTRMVTPDDLEFYLYASMWSPRQLDTLEVFHIGIQWERRGNATVVTGLLEGYPAERAGLRRGDVIVSAGGQAFQPLRSFAGGGAQVLTVRRGLRSMVVRVQPVFASPMRSMLEAMRASLRRIDLGTHRVGYLHVWTCLSPVIEEEFQRLVRDSLATADGIVLDLRGGTGGDWLGFLDPFFPDRAGYAAMTVTGRAARAQVVRPDPLAPHPCYAGPLVALIDEGTRSGKEAIAFELKRAKRARLVGVTTAGAFRGGQFYADREQGYILIVALNHLLLDGQDLEGRGVAPDVEVGFPLEGHAPGDPQLERALLEMRRRLGTR</sequence>
<dbReference type="GO" id="GO:0006508">
    <property type="term" value="P:proteolysis"/>
    <property type="evidence" value="ECO:0007669"/>
    <property type="project" value="InterPro"/>
</dbReference>
<dbReference type="Proteomes" id="UP000319771">
    <property type="component" value="Unassembled WGS sequence"/>
</dbReference>
<dbReference type="InterPro" id="IPR005151">
    <property type="entry name" value="Tail-specific_protease"/>
</dbReference>
<dbReference type="PANTHER" id="PTHR32060">
    <property type="entry name" value="TAIL-SPECIFIC PROTEASE"/>
    <property type="match status" value="1"/>
</dbReference>
<dbReference type="Pfam" id="PF03572">
    <property type="entry name" value="Peptidase_S41"/>
    <property type="match status" value="1"/>
</dbReference>
<dbReference type="AlphaFoldDB" id="A0A538UCE6"/>
<evidence type="ECO:0000259" key="2">
    <source>
        <dbReference type="SMART" id="SM00245"/>
    </source>
</evidence>
<feature type="domain" description="Tail specific protease" evidence="2">
    <location>
        <begin position="170"/>
        <end position="381"/>
    </location>
</feature>
<protein>
    <recommendedName>
        <fullName evidence="2">Tail specific protease domain-containing protein</fullName>
    </recommendedName>
</protein>